<evidence type="ECO:0000256" key="5">
    <source>
        <dbReference type="ARBA" id="ARBA00022553"/>
    </source>
</evidence>
<evidence type="ECO:0000256" key="1">
    <source>
        <dbReference type="ARBA" id="ARBA00004123"/>
    </source>
</evidence>
<evidence type="ECO:0000256" key="10">
    <source>
        <dbReference type="SAM" id="MobiDB-lite"/>
    </source>
</evidence>
<reference evidence="12" key="1">
    <citation type="submission" date="2021-06" db="EMBL/GenBank/DDBJ databases">
        <authorList>
            <person name="Kallberg Y."/>
            <person name="Tangrot J."/>
            <person name="Rosling A."/>
        </authorList>
    </citation>
    <scope>NUCLEOTIDE SEQUENCE</scope>
    <source>
        <strain evidence="12">MA453B</strain>
    </source>
</reference>
<sequence length="431" mass="49269">MGRTSRKVEEPAPTYAERLERIEQNRALLAKLGLIDFSLSPPKPKRPPRRQIDSEESQQDEHARTPSRKSPRIQQMKPRYNLRVKSYQPAYAQAQLRRVIRPKGSKAKYRALGRNNQGRRFYGGRIYDSELGSTCHQCRQKTIEEKVQCTNVLEDGTLCKVMMDERCLVGRYGETLEEARNSGEWNCPKCRGVCNCSFCRRKKGLPATGILKHLALARGYNSVMEYLGDAYNRSKDMNGDWLYADLPDDSEDSDKEFVLGDKDLAVDNSDTSEEYISENSDAHTLNDIPQSSSDLNNSCLPSIPNSQSQVFALDNELQRLDVPFPIFSEQFTQFHEEQEMELKSLAITDRQLTEKQTVAGSQVQSSKVLSEAKKSEHKDVTDLNRDLRDQVESIHKVLLPIFNKLLNKDEDQLDAVNIGPFLLEFARRSKR</sequence>
<dbReference type="Proteomes" id="UP000789405">
    <property type="component" value="Unassembled WGS sequence"/>
</dbReference>
<evidence type="ECO:0000256" key="2">
    <source>
        <dbReference type="ARBA" id="ARBA00004496"/>
    </source>
</evidence>
<dbReference type="AlphaFoldDB" id="A0A9N8W8G5"/>
<evidence type="ECO:0000313" key="13">
    <source>
        <dbReference type="Proteomes" id="UP000789405"/>
    </source>
</evidence>
<proteinExistence type="predicted"/>
<accession>A0A9N8W8G5</accession>
<evidence type="ECO:0000259" key="11">
    <source>
        <dbReference type="Pfam" id="PF10497"/>
    </source>
</evidence>
<dbReference type="GO" id="GO:0005737">
    <property type="term" value="C:cytoplasm"/>
    <property type="evidence" value="ECO:0007669"/>
    <property type="project" value="UniProtKB-SubCell"/>
</dbReference>
<evidence type="ECO:0000256" key="3">
    <source>
        <dbReference type="ARBA" id="ARBA00022490"/>
    </source>
</evidence>
<dbReference type="EMBL" id="CAJVPY010000463">
    <property type="protein sequence ID" value="CAG8474361.1"/>
    <property type="molecule type" value="Genomic_DNA"/>
</dbReference>
<dbReference type="Pfam" id="PF10497">
    <property type="entry name" value="zf-4CXXC_R1"/>
    <property type="match status" value="1"/>
</dbReference>
<organism evidence="12 13">
    <name type="scientific">Dentiscutata erythropus</name>
    <dbReference type="NCBI Taxonomy" id="1348616"/>
    <lineage>
        <taxon>Eukaryota</taxon>
        <taxon>Fungi</taxon>
        <taxon>Fungi incertae sedis</taxon>
        <taxon>Mucoromycota</taxon>
        <taxon>Glomeromycotina</taxon>
        <taxon>Glomeromycetes</taxon>
        <taxon>Diversisporales</taxon>
        <taxon>Gigasporaceae</taxon>
        <taxon>Dentiscutata</taxon>
    </lineage>
</organism>
<name>A0A9N8W8G5_9GLOM</name>
<keyword evidence="4" id="KW-1017">Isopeptide bond</keyword>
<keyword evidence="3" id="KW-0963">Cytoplasm</keyword>
<keyword evidence="5" id="KW-0597">Phosphoprotein</keyword>
<dbReference type="GO" id="GO:0005634">
    <property type="term" value="C:nucleus"/>
    <property type="evidence" value="ECO:0007669"/>
    <property type="project" value="UniProtKB-SubCell"/>
</dbReference>
<comment type="caution">
    <text evidence="12">The sequence shown here is derived from an EMBL/GenBank/DDBJ whole genome shotgun (WGS) entry which is preliminary data.</text>
</comment>
<keyword evidence="9" id="KW-0539">Nucleus</keyword>
<feature type="domain" description="Zinc-finger" evidence="11">
    <location>
        <begin position="127"/>
        <end position="227"/>
    </location>
</feature>
<dbReference type="InterPro" id="IPR040221">
    <property type="entry name" value="CDCA7/CDA7L"/>
</dbReference>
<evidence type="ECO:0000256" key="7">
    <source>
        <dbReference type="ARBA" id="ARBA00023015"/>
    </source>
</evidence>
<keyword evidence="8" id="KW-0804">Transcription</keyword>
<keyword evidence="7" id="KW-0805">Transcription regulation</keyword>
<comment type="subcellular location">
    <subcellularLocation>
        <location evidence="2">Cytoplasm</location>
    </subcellularLocation>
    <subcellularLocation>
        <location evidence="1">Nucleus</location>
    </subcellularLocation>
</comment>
<dbReference type="InterPro" id="IPR018866">
    <property type="entry name" value="Znf-4CXXC_R1"/>
</dbReference>
<dbReference type="GO" id="GO:0006355">
    <property type="term" value="P:regulation of DNA-templated transcription"/>
    <property type="evidence" value="ECO:0007669"/>
    <property type="project" value="InterPro"/>
</dbReference>
<gene>
    <name evidence="12" type="ORF">DERYTH_LOCUS1613</name>
</gene>
<evidence type="ECO:0000256" key="6">
    <source>
        <dbReference type="ARBA" id="ARBA00022843"/>
    </source>
</evidence>
<protein>
    <submittedName>
        <fullName evidence="12">15872_t:CDS:1</fullName>
    </submittedName>
</protein>
<evidence type="ECO:0000313" key="12">
    <source>
        <dbReference type="EMBL" id="CAG8474361.1"/>
    </source>
</evidence>
<evidence type="ECO:0000256" key="4">
    <source>
        <dbReference type="ARBA" id="ARBA00022499"/>
    </source>
</evidence>
<keyword evidence="6" id="KW-0832">Ubl conjugation</keyword>
<keyword evidence="13" id="KW-1185">Reference proteome</keyword>
<evidence type="ECO:0000256" key="8">
    <source>
        <dbReference type="ARBA" id="ARBA00023163"/>
    </source>
</evidence>
<dbReference type="PANTHER" id="PTHR31169:SF8">
    <property type="entry name" value="ZINC-FINGER DOMAIN OF MONOAMINE-OXIDASE A REPRESSOR R1 PROTEIN"/>
    <property type="match status" value="1"/>
</dbReference>
<feature type="region of interest" description="Disordered" evidence="10">
    <location>
        <begin position="34"/>
        <end position="76"/>
    </location>
</feature>
<dbReference type="PANTHER" id="PTHR31169">
    <property type="entry name" value="OS05G0300700 PROTEIN"/>
    <property type="match status" value="1"/>
</dbReference>
<dbReference type="OrthoDB" id="298344at2759"/>
<evidence type="ECO:0000256" key="9">
    <source>
        <dbReference type="ARBA" id="ARBA00023242"/>
    </source>
</evidence>